<dbReference type="PROSITE" id="PS51294">
    <property type="entry name" value="HTH_MYB"/>
    <property type="match status" value="1"/>
</dbReference>
<dbReference type="InterPro" id="IPR046955">
    <property type="entry name" value="PHR1-like"/>
</dbReference>
<protein>
    <recommendedName>
        <fullName evidence="5">HTH myb-type domain-containing protein</fullName>
    </recommendedName>
</protein>
<evidence type="ECO:0000259" key="5">
    <source>
        <dbReference type="PROSITE" id="PS51294"/>
    </source>
</evidence>
<keyword evidence="2" id="KW-0804">Transcription</keyword>
<organism evidence="7 8">
    <name type="scientific">Tetradesmus obliquus</name>
    <name type="common">Green alga</name>
    <name type="synonym">Acutodesmus obliquus</name>
    <dbReference type="NCBI Taxonomy" id="3088"/>
    <lineage>
        <taxon>Eukaryota</taxon>
        <taxon>Viridiplantae</taxon>
        <taxon>Chlorophyta</taxon>
        <taxon>core chlorophytes</taxon>
        <taxon>Chlorophyceae</taxon>
        <taxon>CS clade</taxon>
        <taxon>Sphaeropleales</taxon>
        <taxon>Scenedesmaceae</taxon>
        <taxon>Tetradesmus</taxon>
    </lineage>
</organism>
<dbReference type="PANTHER" id="PTHR31499">
    <property type="entry name" value="MYB FAMILY TRANSCRIPTION FACTOR PHL11"/>
    <property type="match status" value="1"/>
</dbReference>
<feature type="compositionally biased region" description="Low complexity" evidence="4">
    <location>
        <begin position="317"/>
        <end position="334"/>
    </location>
</feature>
<feature type="region of interest" description="Disordered" evidence="4">
    <location>
        <begin position="580"/>
        <end position="627"/>
    </location>
</feature>
<dbReference type="Pfam" id="PF00249">
    <property type="entry name" value="Myb_DNA-binding"/>
    <property type="match status" value="1"/>
</dbReference>
<dbReference type="PANTHER" id="PTHR31499:SF79">
    <property type="entry name" value="HTH MYB-TYPE DOMAIN-CONTAINING PROTEIN"/>
    <property type="match status" value="1"/>
</dbReference>
<dbReference type="InterPro" id="IPR006447">
    <property type="entry name" value="Myb_dom_plants"/>
</dbReference>
<name>A0A383WMV3_TETOB</name>
<evidence type="ECO:0000256" key="4">
    <source>
        <dbReference type="SAM" id="MobiDB-lite"/>
    </source>
</evidence>
<proteinExistence type="predicted"/>
<dbReference type="InterPro" id="IPR001005">
    <property type="entry name" value="SANT/Myb"/>
</dbReference>
<evidence type="ECO:0000313" key="6">
    <source>
        <dbReference type="EMBL" id="SZX67671.1"/>
    </source>
</evidence>
<feature type="compositionally biased region" description="Low complexity" evidence="4">
    <location>
        <begin position="351"/>
        <end position="376"/>
    </location>
</feature>
<dbReference type="SUPFAM" id="SSF46689">
    <property type="entry name" value="Homeodomain-like"/>
    <property type="match status" value="1"/>
</dbReference>
<dbReference type="AlphaFoldDB" id="A0A383WMV3"/>
<keyword evidence="3" id="KW-0539">Nucleus</keyword>
<accession>A0A383WMV3</accession>
<dbReference type="NCBIfam" id="TIGR01557">
    <property type="entry name" value="myb_SHAQKYF"/>
    <property type="match status" value="1"/>
</dbReference>
<gene>
    <name evidence="7" type="ORF">BQ4739_LOCUS19083</name>
    <name evidence="6" type="ORF">BQ4739_LOCUS8043</name>
</gene>
<feature type="domain" description="HTH myb-type" evidence="5">
    <location>
        <begin position="169"/>
        <end position="226"/>
    </location>
</feature>
<dbReference type="InterPro" id="IPR017930">
    <property type="entry name" value="Myb_dom"/>
</dbReference>
<feature type="compositionally biased region" description="Polar residues" evidence="4">
    <location>
        <begin position="232"/>
        <end position="247"/>
    </location>
</feature>
<dbReference type="EMBL" id="FNXT01000807">
    <property type="protein sequence ID" value="SZX67671.1"/>
    <property type="molecule type" value="Genomic_DNA"/>
</dbReference>
<dbReference type="FunFam" id="1.10.10.60:FF:000002">
    <property type="entry name" value="Myb family transcription factor"/>
    <property type="match status" value="1"/>
</dbReference>
<dbReference type="InterPro" id="IPR009057">
    <property type="entry name" value="Homeodomain-like_sf"/>
</dbReference>
<dbReference type="Pfam" id="PF14379">
    <property type="entry name" value="Myb_CC_LHEQLE"/>
    <property type="match status" value="1"/>
</dbReference>
<sequence>MDSGAHDLGDHTGDWLEFWHESEFKLDGIAPAAAQPSQHAPMDLPGGLGDFFSPSGSMLPHPHSGNAQQLGLAPAGDPYAGSLGMLPGLEQHQQQYKGPDLSFISASSGAAGQMTQLMPPTAQLESYTSSFSSDPTLSGMHSGPMLYQAASFQLPGTRSGSLQEAPAGKTRLRWTPELHQRFVQSVNSLGGPDKATPKGILKLMSVDGLTIFHIKSHLQKYRLNIRLPETTSASGAQPAISSGSPDQEVTAATDSAADTHATLATSAMTQSAAAGAAAPAAAAAAASVGASGGSLLQQQQQQQQQLLAPLPQQLQKQEQEQQQQQQHIAVAAEQPAGASPLQQTSSGVLDVPVSAASAAQQQQQQPQSSVGAAAAAEDSLHMKSDTRRDLERALLQQMHLQKKLHEQLETQRQLQHSLEVHQRYIHKLMEQEGLAHKIPEMSAAFNAGALPPPGSVVSEAMTVQPLAVGAPPQQQQHQHQQPQQQQASSAPPLQQQQQHSLPQQQQPHAAGMGNSSAAGAGPSRPHSSQPPQHQHPQQQHTQQPLQQQQQQQDPDAAGLSTLPGSCGHLLSDHELLLGFPELRDNGDDEAGGMGLLSDPGEPPGKRQRLLTPDITKWPSGDSADGQQ</sequence>
<feature type="region of interest" description="Disordered" evidence="4">
    <location>
        <begin position="469"/>
        <end position="565"/>
    </location>
</feature>
<dbReference type="EMBL" id="FNXT01001340">
    <property type="protein sequence ID" value="SZX78777.1"/>
    <property type="molecule type" value="Genomic_DNA"/>
</dbReference>
<dbReference type="GO" id="GO:0003700">
    <property type="term" value="F:DNA-binding transcription factor activity"/>
    <property type="evidence" value="ECO:0007669"/>
    <property type="project" value="InterPro"/>
</dbReference>
<dbReference type="STRING" id="3088.A0A383WMV3"/>
<keyword evidence="1" id="KW-0805">Transcription regulation</keyword>
<dbReference type="InterPro" id="IPR025756">
    <property type="entry name" value="Myb_CC_LHEQLE"/>
</dbReference>
<feature type="region of interest" description="Disordered" evidence="4">
    <location>
        <begin position="232"/>
        <end position="255"/>
    </location>
</feature>
<evidence type="ECO:0000256" key="2">
    <source>
        <dbReference type="ARBA" id="ARBA00023163"/>
    </source>
</evidence>
<keyword evidence="8" id="KW-1185">Reference proteome</keyword>
<evidence type="ECO:0000256" key="1">
    <source>
        <dbReference type="ARBA" id="ARBA00023015"/>
    </source>
</evidence>
<feature type="region of interest" description="Disordered" evidence="4">
    <location>
        <begin position="317"/>
        <end position="385"/>
    </location>
</feature>
<dbReference type="GO" id="GO:0003677">
    <property type="term" value="F:DNA binding"/>
    <property type="evidence" value="ECO:0007669"/>
    <property type="project" value="InterPro"/>
</dbReference>
<evidence type="ECO:0000313" key="7">
    <source>
        <dbReference type="EMBL" id="SZX78777.1"/>
    </source>
</evidence>
<dbReference type="Gene3D" id="1.10.10.60">
    <property type="entry name" value="Homeodomain-like"/>
    <property type="match status" value="1"/>
</dbReference>
<evidence type="ECO:0000313" key="8">
    <source>
        <dbReference type="Proteomes" id="UP000256970"/>
    </source>
</evidence>
<dbReference type="Proteomes" id="UP000256970">
    <property type="component" value="Unassembled WGS sequence"/>
</dbReference>
<feature type="compositionally biased region" description="Low complexity" evidence="4">
    <location>
        <begin position="470"/>
        <end position="552"/>
    </location>
</feature>
<evidence type="ECO:0000256" key="3">
    <source>
        <dbReference type="ARBA" id="ARBA00023242"/>
    </source>
</evidence>
<reference evidence="7 8" key="1">
    <citation type="submission" date="2016-10" db="EMBL/GenBank/DDBJ databases">
        <authorList>
            <person name="Cai Z."/>
        </authorList>
    </citation>
    <scope>NUCLEOTIDE SEQUENCE [LARGE SCALE GENOMIC DNA]</scope>
</reference>